<keyword evidence="1" id="KW-1133">Transmembrane helix</keyword>
<dbReference type="OrthoDB" id="7933297at2"/>
<accession>A0A1I7MZQ2</accession>
<gene>
    <name evidence="2" type="ORF">SAMN04488557_0853</name>
</gene>
<dbReference type="STRING" id="51670.SAMN04488557_0853"/>
<organism evidence="2 3">
    <name type="scientific">Hyphomicrobium facile</name>
    <dbReference type="NCBI Taxonomy" id="51670"/>
    <lineage>
        <taxon>Bacteria</taxon>
        <taxon>Pseudomonadati</taxon>
        <taxon>Pseudomonadota</taxon>
        <taxon>Alphaproteobacteria</taxon>
        <taxon>Hyphomicrobiales</taxon>
        <taxon>Hyphomicrobiaceae</taxon>
        <taxon>Hyphomicrobium</taxon>
    </lineage>
</organism>
<dbReference type="AlphaFoldDB" id="A0A1I7MZQ2"/>
<keyword evidence="1" id="KW-0472">Membrane</keyword>
<feature type="transmembrane region" description="Helical" evidence="1">
    <location>
        <begin position="76"/>
        <end position="102"/>
    </location>
</feature>
<sequence length="105" mass="11188">MDPTFSHPHWIVAGLLLILAGFWLFRWSRRNSAAGEIAAATTEAAINKLLKNPPAKVPAGAQSPAKKRAAANFRNAMAQLAGIVGLLMLIAGLVYAVFGIFYPGE</sequence>
<evidence type="ECO:0000256" key="1">
    <source>
        <dbReference type="SAM" id="Phobius"/>
    </source>
</evidence>
<protein>
    <submittedName>
        <fullName evidence="2">Uncharacterized protein</fullName>
    </submittedName>
</protein>
<dbReference type="EMBL" id="FPCH01000001">
    <property type="protein sequence ID" value="SFV27815.1"/>
    <property type="molecule type" value="Genomic_DNA"/>
</dbReference>
<evidence type="ECO:0000313" key="3">
    <source>
        <dbReference type="Proteomes" id="UP000199423"/>
    </source>
</evidence>
<evidence type="ECO:0000313" key="2">
    <source>
        <dbReference type="EMBL" id="SFV27815.1"/>
    </source>
</evidence>
<feature type="transmembrane region" description="Helical" evidence="1">
    <location>
        <begin position="6"/>
        <end position="25"/>
    </location>
</feature>
<dbReference type="RefSeq" id="WP_092864610.1">
    <property type="nucleotide sequence ID" value="NZ_FPCH01000001.1"/>
</dbReference>
<keyword evidence="3" id="KW-1185">Reference proteome</keyword>
<name>A0A1I7MZQ2_9HYPH</name>
<reference evidence="3" key="1">
    <citation type="submission" date="2016-10" db="EMBL/GenBank/DDBJ databases">
        <authorList>
            <person name="Varghese N."/>
            <person name="Submissions S."/>
        </authorList>
    </citation>
    <scope>NUCLEOTIDE SEQUENCE [LARGE SCALE GENOMIC DNA]</scope>
    <source>
        <strain evidence="3">DSM 1565</strain>
    </source>
</reference>
<proteinExistence type="predicted"/>
<dbReference type="Proteomes" id="UP000199423">
    <property type="component" value="Unassembled WGS sequence"/>
</dbReference>
<keyword evidence="1" id="KW-0812">Transmembrane</keyword>